<dbReference type="Pfam" id="PF00300">
    <property type="entry name" value="His_Phos_1"/>
    <property type="match status" value="1"/>
</dbReference>
<proteinExistence type="predicted"/>
<dbReference type="EMBL" id="JBHRSW010000050">
    <property type="protein sequence ID" value="MFC3123370.1"/>
    <property type="molecule type" value="Genomic_DNA"/>
</dbReference>
<dbReference type="InterPro" id="IPR029033">
    <property type="entry name" value="His_PPase_superfam"/>
</dbReference>
<keyword evidence="3" id="KW-1185">Reference proteome</keyword>
<dbReference type="Gene3D" id="3.40.50.1240">
    <property type="entry name" value="Phosphoglycerate mutase-like"/>
    <property type="match status" value="1"/>
</dbReference>
<dbReference type="InterPro" id="IPR051021">
    <property type="entry name" value="Mito_Ser/Thr_phosphatase"/>
</dbReference>
<comment type="caution">
    <text evidence="2">The sequence shown here is derived from an EMBL/GenBank/DDBJ whole genome shotgun (WGS) entry which is preliminary data.</text>
</comment>
<dbReference type="NCBIfam" id="TIGR00249">
    <property type="entry name" value="sixA"/>
    <property type="match status" value="1"/>
</dbReference>
<protein>
    <submittedName>
        <fullName evidence="2">Phosphohistidine phosphatase SixA</fullName>
    </submittedName>
</protein>
<name>A0ABV7FX92_9ALTE</name>
<dbReference type="PANTHER" id="PTHR20935">
    <property type="entry name" value="PHOSPHOGLYCERATE MUTASE-RELATED"/>
    <property type="match status" value="1"/>
</dbReference>
<sequence>MNLIIMRHGEAEPYETNDRNRHLTRFGKTQSEYAGRRLAEYLQNDLIKPEIDHLIVSPYLRTQQTYEAVSKKIMVKSKIDTDLITPEANIEHAADYIHAMATGSSAPKNLMLISHMPFVSLLADKICFGFNAKIFTPADILIVDYNVKGQQGKQLALIQSIN</sequence>
<dbReference type="InterPro" id="IPR013078">
    <property type="entry name" value="His_Pase_superF_clade-1"/>
</dbReference>
<evidence type="ECO:0000256" key="1">
    <source>
        <dbReference type="ARBA" id="ARBA00022801"/>
    </source>
</evidence>
<organism evidence="2 3">
    <name type="scientific">Agaribacter flavus</name>
    <dbReference type="NCBI Taxonomy" id="1902781"/>
    <lineage>
        <taxon>Bacteria</taxon>
        <taxon>Pseudomonadati</taxon>
        <taxon>Pseudomonadota</taxon>
        <taxon>Gammaproteobacteria</taxon>
        <taxon>Alteromonadales</taxon>
        <taxon>Alteromonadaceae</taxon>
        <taxon>Agaribacter</taxon>
    </lineage>
</organism>
<evidence type="ECO:0000313" key="3">
    <source>
        <dbReference type="Proteomes" id="UP001595478"/>
    </source>
</evidence>
<dbReference type="CDD" id="cd07067">
    <property type="entry name" value="HP_PGM_like"/>
    <property type="match status" value="1"/>
</dbReference>
<dbReference type="Proteomes" id="UP001595478">
    <property type="component" value="Unassembled WGS sequence"/>
</dbReference>
<keyword evidence="1" id="KW-0378">Hydrolase</keyword>
<dbReference type="InterPro" id="IPR004449">
    <property type="entry name" value="SixA"/>
</dbReference>
<dbReference type="RefSeq" id="WP_376921490.1">
    <property type="nucleotide sequence ID" value="NZ_JBHRSW010000050.1"/>
</dbReference>
<reference evidence="3" key="1">
    <citation type="journal article" date="2019" name="Int. J. Syst. Evol. Microbiol.">
        <title>The Global Catalogue of Microorganisms (GCM) 10K type strain sequencing project: providing services to taxonomists for standard genome sequencing and annotation.</title>
        <authorList>
            <consortium name="The Broad Institute Genomics Platform"/>
            <consortium name="The Broad Institute Genome Sequencing Center for Infectious Disease"/>
            <person name="Wu L."/>
            <person name="Ma J."/>
        </authorList>
    </citation>
    <scope>NUCLEOTIDE SEQUENCE [LARGE SCALE GENOMIC DNA]</scope>
    <source>
        <strain evidence="3">KCTC 52473</strain>
    </source>
</reference>
<accession>A0ABV7FX92</accession>
<dbReference type="SUPFAM" id="SSF53254">
    <property type="entry name" value="Phosphoglycerate mutase-like"/>
    <property type="match status" value="1"/>
</dbReference>
<gene>
    <name evidence="2" type="primary">sixA</name>
    <name evidence="2" type="ORF">ACFOHL_17260</name>
</gene>
<evidence type="ECO:0000313" key="2">
    <source>
        <dbReference type="EMBL" id="MFC3123370.1"/>
    </source>
</evidence>